<dbReference type="Proteomes" id="UP001215231">
    <property type="component" value="Chromosome"/>
</dbReference>
<dbReference type="EMBL" id="CP059693">
    <property type="protein sequence ID" value="WDE10834.1"/>
    <property type="molecule type" value="Genomic_DNA"/>
</dbReference>
<proteinExistence type="predicted"/>
<evidence type="ECO:0000313" key="4">
    <source>
        <dbReference type="Proteomes" id="UP001215231"/>
    </source>
</evidence>
<keyword evidence="2" id="KW-0812">Transmembrane</keyword>
<dbReference type="RefSeq" id="WP_274050896.1">
    <property type="nucleotide sequence ID" value="NZ_CP059693.1"/>
</dbReference>
<keyword evidence="4" id="KW-1185">Reference proteome</keyword>
<evidence type="ECO:0000256" key="1">
    <source>
        <dbReference type="SAM" id="MobiDB-lite"/>
    </source>
</evidence>
<sequence length="195" mass="21303">MNTDNSVKSRTNPDRASEKEKLNLEDDKFVEIGEPGNPPDTSSRAAVIAGQWAMPTTVALVLITCLSGIFLSEAAFTPVIGMVAPVVMALIMMVRNASLGKKETPTTKDRKNGCEGRSLDQKIKNQQVSEQARQFKMLQASTKEFFELIKEINTKMTQQMNKANASEFALGDSKVVINNSISKVESQSSTKTTGQ</sequence>
<keyword evidence="2" id="KW-1133">Transmembrane helix</keyword>
<reference evidence="3 4" key="1">
    <citation type="journal article" date="2022" name="Mar. Drugs">
        <title>Bioassay-Guided Fractionation Leads to the Detection of Cholic Acid Generated by the Rare Thalassomonas sp.</title>
        <authorList>
            <person name="Pheiffer F."/>
            <person name="Schneider Y.K."/>
            <person name="Hansen E.H."/>
            <person name="Andersen J.H."/>
            <person name="Isaksson J."/>
            <person name="Busche T."/>
            <person name="R C."/>
            <person name="Kalinowski J."/>
            <person name="Zyl L.V."/>
            <person name="Trindade M."/>
        </authorList>
    </citation>
    <scope>NUCLEOTIDE SEQUENCE [LARGE SCALE GENOMIC DNA]</scope>
    <source>
        <strain evidence="3 4">A5K-61T</strain>
    </source>
</reference>
<feature type="compositionally biased region" description="Polar residues" evidence="1">
    <location>
        <begin position="1"/>
        <end position="10"/>
    </location>
</feature>
<evidence type="ECO:0000256" key="2">
    <source>
        <dbReference type="SAM" id="Phobius"/>
    </source>
</evidence>
<keyword evidence="2" id="KW-0472">Membrane</keyword>
<evidence type="ECO:0000313" key="3">
    <source>
        <dbReference type="EMBL" id="WDE10834.1"/>
    </source>
</evidence>
<feature type="transmembrane region" description="Helical" evidence="2">
    <location>
        <begin position="76"/>
        <end position="94"/>
    </location>
</feature>
<feature type="transmembrane region" description="Helical" evidence="2">
    <location>
        <begin position="52"/>
        <end position="70"/>
    </location>
</feature>
<gene>
    <name evidence="3" type="ORF">H3N35_21695</name>
</gene>
<feature type="compositionally biased region" description="Basic and acidic residues" evidence="1">
    <location>
        <begin position="11"/>
        <end position="26"/>
    </location>
</feature>
<organism evidence="3 4">
    <name type="scientific">Thalassomonas haliotis</name>
    <dbReference type="NCBI Taxonomy" id="485448"/>
    <lineage>
        <taxon>Bacteria</taxon>
        <taxon>Pseudomonadati</taxon>
        <taxon>Pseudomonadota</taxon>
        <taxon>Gammaproteobacteria</taxon>
        <taxon>Alteromonadales</taxon>
        <taxon>Colwelliaceae</taxon>
        <taxon>Thalassomonas</taxon>
    </lineage>
</organism>
<feature type="region of interest" description="Disordered" evidence="1">
    <location>
        <begin position="1"/>
        <end position="26"/>
    </location>
</feature>
<name>A0ABY7VB10_9GAMM</name>
<accession>A0ABY7VB10</accession>
<protein>
    <submittedName>
        <fullName evidence="3">Uncharacterized protein</fullName>
    </submittedName>
</protein>